<dbReference type="Gene3D" id="3.40.50.1000">
    <property type="entry name" value="HAD superfamily/HAD-like"/>
    <property type="match status" value="1"/>
</dbReference>
<dbReference type="OrthoDB" id="287041at2759"/>
<evidence type="ECO:0000313" key="5">
    <source>
        <dbReference type="Proteomes" id="UP000593567"/>
    </source>
</evidence>
<dbReference type="InterPro" id="IPR036412">
    <property type="entry name" value="HAD-like_sf"/>
</dbReference>
<organism evidence="4 5">
    <name type="scientific">Bugula neritina</name>
    <name type="common">Brown bryozoan</name>
    <name type="synonym">Sertularia neritina</name>
    <dbReference type="NCBI Taxonomy" id="10212"/>
    <lineage>
        <taxon>Eukaryota</taxon>
        <taxon>Metazoa</taxon>
        <taxon>Spiralia</taxon>
        <taxon>Lophotrochozoa</taxon>
        <taxon>Bryozoa</taxon>
        <taxon>Gymnolaemata</taxon>
        <taxon>Cheilostomatida</taxon>
        <taxon>Flustrina</taxon>
        <taxon>Buguloidea</taxon>
        <taxon>Bugulidae</taxon>
        <taxon>Bugula</taxon>
    </lineage>
</organism>
<name>A0A7J7KIM1_BUGNE</name>
<keyword evidence="1" id="KW-0811">Translocation</keyword>
<protein>
    <recommendedName>
        <fullName evidence="1">Mitochondrial import inner membrane translocase subunit TIM50</fullName>
    </recommendedName>
</protein>
<evidence type="ECO:0000256" key="1">
    <source>
        <dbReference type="RuleBase" id="RU365079"/>
    </source>
</evidence>
<sequence>MDLTCLNRDLSRVILLDTSKEHYKLNPRNGLALKKWTGDKDDRELYDLAAFLQTIVTNKVKDVRSVLLYYNDFDDPMQKFRENQAAVLKTQSELSKLQAEEKMKKAQGRTSPFIPQKR</sequence>
<keyword evidence="1" id="KW-0809">Transit peptide</keyword>
<proteinExistence type="inferred from homology"/>
<comment type="subcellular location">
    <subcellularLocation>
        <location evidence="1">Mitochondrion inner membrane</location>
        <topology evidence="1">Single-pass membrane protein</topology>
    </subcellularLocation>
</comment>
<dbReference type="InterPro" id="IPR050365">
    <property type="entry name" value="TIM50"/>
</dbReference>
<comment type="subunit">
    <text evidence="1">Component of the TIM23 complex.</text>
</comment>
<keyword evidence="5" id="KW-1185">Reference proteome</keyword>
<comment type="similarity">
    <text evidence="1">Belongs to the TIM50 family.</text>
</comment>
<dbReference type="EMBL" id="VXIV02000476">
    <property type="protein sequence ID" value="KAF6038077.1"/>
    <property type="molecule type" value="Genomic_DNA"/>
</dbReference>
<feature type="domain" description="FCP1 homology" evidence="3">
    <location>
        <begin position="1"/>
        <end position="55"/>
    </location>
</feature>
<dbReference type="Proteomes" id="UP000593567">
    <property type="component" value="Unassembled WGS sequence"/>
</dbReference>
<feature type="region of interest" description="Disordered" evidence="2">
    <location>
        <begin position="99"/>
        <end position="118"/>
    </location>
</feature>
<comment type="caution">
    <text evidence="4">The sequence shown here is derived from an EMBL/GenBank/DDBJ whole genome shotgun (WGS) entry which is preliminary data.</text>
</comment>
<evidence type="ECO:0000259" key="3">
    <source>
        <dbReference type="PROSITE" id="PS50969"/>
    </source>
</evidence>
<dbReference type="InterPro" id="IPR004274">
    <property type="entry name" value="FCP1_dom"/>
</dbReference>
<evidence type="ECO:0000313" key="4">
    <source>
        <dbReference type="EMBL" id="KAF6038077.1"/>
    </source>
</evidence>
<comment type="function">
    <text evidence="1">Essential component of the TIM23 complex, a complex that mediates the translocation of transit peptide-containing proteins across the mitochondrial inner membrane.</text>
</comment>
<reference evidence="4" key="1">
    <citation type="submission" date="2020-06" db="EMBL/GenBank/DDBJ databases">
        <title>Draft genome of Bugula neritina, a colonial animal packing powerful symbionts and potential medicines.</title>
        <authorList>
            <person name="Rayko M."/>
        </authorList>
    </citation>
    <scope>NUCLEOTIDE SEQUENCE [LARGE SCALE GENOMIC DNA]</scope>
    <source>
        <strain evidence="4">Kwan_BN1</strain>
    </source>
</reference>
<dbReference type="AlphaFoldDB" id="A0A7J7KIM1"/>
<dbReference type="GO" id="GO:0005744">
    <property type="term" value="C:TIM23 mitochondrial import inner membrane translocase complex"/>
    <property type="evidence" value="ECO:0007669"/>
    <property type="project" value="UniProtKB-UniRule"/>
</dbReference>
<dbReference type="SUPFAM" id="SSF56784">
    <property type="entry name" value="HAD-like"/>
    <property type="match status" value="1"/>
</dbReference>
<dbReference type="PANTHER" id="PTHR12210">
    <property type="entry name" value="DULLARD PROTEIN PHOSPHATASE"/>
    <property type="match status" value="1"/>
</dbReference>
<keyword evidence="1" id="KW-0813">Transport</keyword>
<accession>A0A7J7KIM1</accession>
<dbReference type="Pfam" id="PF03031">
    <property type="entry name" value="NIF"/>
    <property type="match status" value="1"/>
</dbReference>
<keyword evidence="1" id="KW-0653">Protein transport</keyword>
<dbReference type="GO" id="GO:0015031">
    <property type="term" value="P:protein transport"/>
    <property type="evidence" value="ECO:0007669"/>
    <property type="project" value="UniProtKB-KW"/>
</dbReference>
<dbReference type="PROSITE" id="PS50969">
    <property type="entry name" value="FCP1"/>
    <property type="match status" value="1"/>
</dbReference>
<evidence type="ECO:0000256" key="2">
    <source>
        <dbReference type="SAM" id="MobiDB-lite"/>
    </source>
</evidence>
<dbReference type="InterPro" id="IPR023214">
    <property type="entry name" value="HAD_sf"/>
</dbReference>
<gene>
    <name evidence="4" type="ORF">EB796_003635</name>
</gene>
<keyword evidence="1" id="KW-0496">Mitochondrion</keyword>